<dbReference type="EMBL" id="CP071502">
    <property type="protein sequence ID" value="QSX36441.1"/>
    <property type="molecule type" value="Genomic_DNA"/>
</dbReference>
<dbReference type="RefSeq" id="WP_207379813.1">
    <property type="nucleotide sequence ID" value="NZ_CP071502.1"/>
</dbReference>
<dbReference type="SUPFAM" id="SSF52091">
    <property type="entry name" value="SpoIIaa-like"/>
    <property type="match status" value="1"/>
</dbReference>
<reference evidence="1 2" key="1">
    <citation type="submission" date="2021-03" db="EMBL/GenBank/DDBJ databases">
        <title>Novel species identification of genus Shewanella.</title>
        <authorList>
            <person name="Liu G."/>
            <person name="Zhang Q."/>
        </authorList>
    </citation>
    <scope>NUCLEOTIDE SEQUENCE [LARGE SCALE GENOMIC DNA]</scope>
    <source>
        <strain evidence="1 2">FJAT-52962</strain>
    </source>
</reference>
<dbReference type="InterPro" id="IPR038396">
    <property type="entry name" value="SpoIIAA-like_sf"/>
</dbReference>
<gene>
    <name evidence="1" type="ORF">JYB85_14245</name>
</gene>
<evidence type="ECO:0000313" key="1">
    <source>
        <dbReference type="EMBL" id="QSX36441.1"/>
    </source>
</evidence>
<accession>A0ABX7R0Q4</accession>
<dbReference type="InterPro" id="IPR036513">
    <property type="entry name" value="STAS_dom_sf"/>
</dbReference>
<dbReference type="InterPro" id="IPR021866">
    <property type="entry name" value="SpoIIAA-like"/>
</dbReference>
<proteinExistence type="predicted"/>
<organism evidence="1 2">
    <name type="scientific">Shewanella sedimentimangrovi</name>
    <dbReference type="NCBI Taxonomy" id="2814293"/>
    <lineage>
        <taxon>Bacteria</taxon>
        <taxon>Pseudomonadati</taxon>
        <taxon>Pseudomonadota</taxon>
        <taxon>Gammaproteobacteria</taxon>
        <taxon>Alteromonadales</taxon>
        <taxon>Shewanellaceae</taxon>
        <taxon>Shewanella</taxon>
    </lineage>
</organism>
<protein>
    <submittedName>
        <fullName evidence="1">STAS/SEC14 domain-containing protein</fullName>
    </submittedName>
</protein>
<dbReference type="Gene3D" id="3.40.50.10600">
    <property type="entry name" value="SpoIIaa-like domains"/>
    <property type="match status" value="1"/>
</dbReference>
<dbReference type="Proteomes" id="UP000663207">
    <property type="component" value="Chromosome"/>
</dbReference>
<sequence>MKVTRHGISIGVERHGDDDFFVVMKVVGKLTHEDYEQMVPVLEAAIAGVKDPDLYVILDATELEGWEPRALWDDFKFGLRHGRHFEKIAIVGEPGWQEWLARIGNWFTAGEVKFFVDYQDGVDWLGD</sequence>
<name>A0ABX7R0Q4_9GAMM</name>
<evidence type="ECO:0000313" key="2">
    <source>
        <dbReference type="Proteomes" id="UP000663207"/>
    </source>
</evidence>
<dbReference type="Pfam" id="PF11964">
    <property type="entry name" value="SpoIIAA-like"/>
    <property type="match status" value="1"/>
</dbReference>
<keyword evidence="2" id="KW-1185">Reference proteome</keyword>